<evidence type="ECO:0000259" key="1">
    <source>
        <dbReference type="PROSITE" id="PS51707"/>
    </source>
</evidence>
<dbReference type="PANTHER" id="PTHR21028:SF2">
    <property type="entry name" value="CYTH DOMAIN-CONTAINING PROTEIN"/>
    <property type="match status" value="1"/>
</dbReference>
<dbReference type="EMBL" id="JZDQ02000050">
    <property type="protein sequence ID" value="OIJ23951.1"/>
    <property type="molecule type" value="Genomic_DNA"/>
</dbReference>
<comment type="caution">
    <text evidence="2">The sequence shown here is derived from an EMBL/GenBank/DDBJ whole genome shotgun (WGS) entry which is preliminary data.</text>
</comment>
<dbReference type="OrthoDB" id="3474751at2"/>
<evidence type="ECO:0000313" key="2">
    <source>
        <dbReference type="EMBL" id="OIJ23951.1"/>
    </source>
</evidence>
<dbReference type="Gene3D" id="2.40.320.10">
    <property type="entry name" value="Hypothetical Protein Pfu-838710-001"/>
    <property type="match status" value="1"/>
</dbReference>
<sequence>MSGLIEVELKAKVSDVDHVRAELERLASGIDETYHDTYYDLPDETLTARDQELRVRTVTNDSGSRSLLTFKTAPVETASGSRPEHETEMTDPAVADTVLKALGAVELISFRKLCRNHRFEAEGREFLATLVEVPEIEGTYLEVETLAPTDDVEAGLGTIRTVLAKLGISDGDLTTETYTGAVAAARQRGVG</sequence>
<keyword evidence="3" id="KW-1185">Reference proteome</keyword>
<gene>
    <name evidence="2" type="ORF">UG56_025430</name>
</gene>
<accession>A0A1J4MZ56</accession>
<dbReference type="InterPro" id="IPR008173">
    <property type="entry name" value="Adenylyl_cyclase_CyaB"/>
</dbReference>
<feature type="domain" description="CYTH" evidence="1">
    <location>
        <begin position="4"/>
        <end position="184"/>
    </location>
</feature>
<name>A0A1J4MZ56_9ACTN</name>
<dbReference type="SMART" id="SM01118">
    <property type="entry name" value="CYTH"/>
    <property type="match status" value="1"/>
</dbReference>
<organism evidence="2 3">
    <name type="scientific">Nocardioides luteus</name>
    <dbReference type="NCBI Taxonomy" id="1844"/>
    <lineage>
        <taxon>Bacteria</taxon>
        <taxon>Bacillati</taxon>
        <taxon>Actinomycetota</taxon>
        <taxon>Actinomycetes</taxon>
        <taxon>Propionibacteriales</taxon>
        <taxon>Nocardioidaceae</taxon>
        <taxon>Nocardioides</taxon>
    </lineage>
</organism>
<dbReference type="PROSITE" id="PS51707">
    <property type="entry name" value="CYTH"/>
    <property type="match status" value="1"/>
</dbReference>
<dbReference type="CDD" id="cd07890">
    <property type="entry name" value="CYTH-like_AC_IV-like"/>
    <property type="match status" value="1"/>
</dbReference>
<dbReference type="SUPFAM" id="SSF55154">
    <property type="entry name" value="CYTH-like phosphatases"/>
    <property type="match status" value="1"/>
</dbReference>
<dbReference type="InterPro" id="IPR023577">
    <property type="entry name" value="CYTH_domain"/>
</dbReference>
<dbReference type="STRING" id="1844.UG56_025430"/>
<dbReference type="InterPro" id="IPR033469">
    <property type="entry name" value="CYTH-like_dom_sf"/>
</dbReference>
<protein>
    <submittedName>
        <fullName evidence="2">Adenylyl cyclase</fullName>
    </submittedName>
</protein>
<evidence type="ECO:0000313" key="3">
    <source>
        <dbReference type="Proteomes" id="UP000033772"/>
    </source>
</evidence>
<proteinExistence type="predicted"/>
<dbReference type="RefSeq" id="WP_045548145.1">
    <property type="nucleotide sequence ID" value="NZ_JZDQ02000050.1"/>
</dbReference>
<reference evidence="2" key="1">
    <citation type="submission" date="2016-10" db="EMBL/GenBank/DDBJ databases">
        <title>Draft Genome Sequence of Nocardioides luteus Strain BAFB, an Alkane-Degrading Bacterium Isolated from JP-7 Polluted Soil.</title>
        <authorList>
            <person name="Brown L."/>
            <person name="Ruiz O.N."/>
            <person name="Gunasekera T."/>
        </authorList>
    </citation>
    <scope>NUCLEOTIDE SEQUENCE [LARGE SCALE GENOMIC DNA]</scope>
    <source>
        <strain evidence="2">BAFB</strain>
    </source>
</reference>
<dbReference type="AlphaFoldDB" id="A0A1J4MZ56"/>
<dbReference type="Pfam" id="PF01928">
    <property type="entry name" value="CYTH"/>
    <property type="match status" value="1"/>
</dbReference>
<dbReference type="Proteomes" id="UP000033772">
    <property type="component" value="Unassembled WGS sequence"/>
</dbReference>
<dbReference type="PANTHER" id="PTHR21028">
    <property type="entry name" value="SI:CH211-156B7.4"/>
    <property type="match status" value="1"/>
</dbReference>